<proteinExistence type="predicted"/>
<dbReference type="Gene3D" id="3.40.50.300">
    <property type="entry name" value="P-loop containing nucleotide triphosphate hydrolases"/>
    <property type="match status" value="3"/>
</dbReference>
<keyword evidence="3 5" id="KW-0347">Helicase</keyword>
<dbReference type="AlphaFoldDB" id="A0A926HQ26"/>
<sequence length="746" mass="83702">MSEQSLERAKLTKTLRLIDDESRMTRQKYEELRESVGGLKRGASSAFDSALHVKTFLLERARQNLINLGLAAGKPYFCRVDFREAGHDELATHYIGKYGVEDTQHHTMAVVDWRSPVANLYYSGQLGNVSYRCPDGNVEGELILKRQFTIENGELKHMFDTDVVAQEAFLRDALSELKDNRLRDIVTTIQQEQNLVIRAPMNGPLLVQGAAGSGKTTIALHRIAYLLYAHQDTLTPKNLMILAPNPLFLDYISEVLPELGVEDVVQTTYVKLCQELMGKHGPKVAPADPLTLMLERNLTKDAAERMVRCGRYKGSLAFRKKAEDYLGHLQSAIMPEASLTLGKLRIYSRKELLRIFTEDFAPYPLVPRIREMEKHLSFKMADSAARLVAYYEKDCQTRVNALKLRLPPGEERQHRILEVYEARDLRIKEVRTQAEERLKTYIAAFKVPTLLEAYQDFLAHYSADDPDLLAQLAAENREELLAGRIRREDLAALVLLCHGLFGLSRKLSIQHVVMDEAQDFSPFELSLLGTLTGSESVTLMGDLAQSIHPFQGIESWKEVAEQCYQRAGLETMTLVTSYRSTTEIMAVAESVLAHFTSPERPAAKPVLRHGPAPRFYRVGEQQRLPALQALALEFAESYSSVAVITKTPAAAKSLYSRLRKNTAVHLITQKDTHYEGGVMVLPAALAKGLEFDAAILADVDRETYCENPLDCHLLYVSLTRPLHALAGVFSGEPSPLLSAVSFTDWA</sequence>
<name>A0A926HQ26_9FIRM</name>
<dbReference type="EMBL" id="JACRSR010000006">
    <property type="protein sequence ID" value="MBC8532279.1"/>
    <property type="molecule type" value="Genomic_DNA"/>
</dbReference>
<dbReference type="Pfam" id="PF00580">
    <property type="entry name" value="UvrD-helicase"/>
    <property type="match status" value="1"/>
</dbReference>
<evidence type="ECO:0000256" key="5">
    <source>
        <dbReference type="PROSITE-ProRule" id="PRU00560"/>
    </source>
</evidence>
<dbReference type="GO" id="GO:0005829">
    <property type="term" value="C:cytosol"/>
    <property type="evidence" value="ECO:0007669"/>
    <property type="project" value="TreeGrafter"/>
</dbReference>
<evidence type="ECO:0000259" key="6">
    <source>
        <dbReference type="PROSITE" id="PS51198"/>
    </source>
</evidence>
<dbReference type="GO" id="GO:0005524">
    <property type="term" value="F:ATP binding"/>
    <property type="evidence" value="ECO:0007669"/>
    <property type="project" value="UniProtKB-UniRule"/>
</dbReference>
<dbReference type="SUPFAM" id="SSF52540">
    <property type="entry name" value="P-loop containing nucleoside triphosphate hydrolases"/>
    <property type="match status" value="1"/>
</dbReference>
<reference evidence="7" key="1">
    <citation type="submission" date="2020-08" db="EMBL/GenBank/DDBJ databases">
        <title>Genome public.</title>
        <authorList>
            <person name="Liu C."/>
            <person name="Sun Q."/>
        </authorList>
    </citation>
    <scope>NUCLEOTIDE SEQUENCE</scope>
    <source>
        <strain evidence="7">NSJ-53</strain>
    </source>
</reference>
<evidence type="ECO:0000256" key="3">
    <source>
        <dbReference type="ARBA" id="ARBA00022806"/>
    </source>
</evidence>
<feature type="domain" description="UvrD-like helicase ATP-binding" evidence="6">
    <location>
        <begin position="188"/>
        <end position="581"/>
    </location>
</feature>
<evidence type="ECO:0000256" key="2">
    <source>
        <dbReference type="ARBA" id="ARBA00022801"/>
    </source>
</evidence>
<dbReference type="GO" id="GO:0016787">
    <property type="term" value="F:hydrolase activity"/>
    <property type="evidence" value="ECO:0007669"/>
    <property type="project" value="UniProtKB-UniRule"/>
</dbReference>
<dbReference type="InterPro" id="IPR000212">
    <property type="entry name" value="DNA_helicase_UvrD/REP"/>
</dbReference>
<evidence type="ECO:0000256" key="4">
    <source>
        <dbReference type="ARBA" id="ARBA00022840"/>
    </source>
</evidence>
<keyword evidence="4 5" id="KW-0067">ATP-binding</keyword>
<dbReference type="GO" id="GO:0043138">
    <property type="term" value="F:3'-5' DNA helicase activity"/>
    <property type="evidence" value="ECO:0007669"/>
    <property type="project" value="TreeGrafter"/>
</dbReference>
<keyword evidence="8" id="KW-1185">Reference proteome</keyword>
<evidence type="ECO:0000313" key="8">
    <source>
        <dbReference type="Proteomes" id="UP000623172"/>
    </source>
</evidence>
<dbReference type="PANTHER" id="PTHR11070:SF17">
    <property type="entry name" value="DNA HELICASE IV"/>
    <property type="match status" value="1"/>
</dbReference>
<feature type="binding site" evidence="5">
    <location>
        <begin position="209"/>
        <end position="216"/>
    </location>
    <ligand>
        <name>ATP</name>
        <dbReference type="ChEBI" id="CHEBI:30616"/>
    </ligand>
</feature>
<protein>
    <submittedName>
        <fullName evidence="7">UvrD-helicase domain-containing protein</fullName>
    </submittedName>
</protein>
<dbReference type="GO" id="GO:0003677">
    <property type="term" value="F:DNA binding"/>
    <property type="evidence" value="ECO:0007669"/>
    <property type="project" value="InterPro"/>
</dbReference>
<keyword evidence="2 5" id="KW-0378">Hydrolase</keyword>
<evidence type="ECO:0000313" key="7">
    <source>
        <dbReference type="EMBL" id="MBC8532279.1"/>
    </source>
</evidence>
<dbReference type="RefSeq" id="WP_249317392.1">
    <property type="nucleotide sequence ID" value="NZ_JACRSR010000006.1"/>
</dbReference>
<dbReference type="Proteomes" id="UP000623172">
    <property type="component" value="Unassembled WGS sequence"/>
</dbReference>
<dbReference type="InterPro" id="IPR027417">
    <property type="entry name" value="P-loop_NTPase"/>
</dbReference>
<evidence type="ECO:0000256" key="1">
    <source>
        <dbReference type="ARBA" id="ARBA00022741"/>
    </source>
</evidence>
<dbReference type="PROSITE" id="PS51198">
    <property type="entry name" value="UVRD_HELICASE_ATP_BIND"/>
    <property type="match status" value="1"/>
</dbReference>
<comment type="caution">
    <text evidence="7">The sequence shown here is derived from an EMBL/GenBank/DDBJ whole genome shotgun (WGS) entry which is preliminary data.</text>
</comment>
<organism evidence="7 8">
    <name type="scientific">Gehongia tenuis</name>
    <dbReference type="NCBI Taxonomy" id="2763655"/>
    <lineage>
        <taxon>Bacteria</taxon>
        <taxon>Bacillati</taxon>
        <taxon>Bacillota</taxon>
        <taxon>Clostridia</taxon>
        <taxon>Christensenellales</taxon>
        <taxon>Christensenellaceae</taxon>
        <taxon>Gehongia</taxon>
    </lineage>
</organism>
<accession>A0A926HQ26</accession>
<dbReference type="PANTHER" id="PTHR11070">
    <property type="entry name" value="UVRD / RECB / PCRA DNA HELICASE FAMILY MEMBER"/>
    <property type="match status" value="1"/>
</dbReference>
<dbReference type="InterPro" id="IPR014016">
    <property type="entry name" value="UvrD-like_ATP-bd"/>
</dbReference>
<gene>
    <name evidence="7" type="ORF">H8696_10530</name>
</gene>
<keyword evidence="1 5" id="KW-0547">Nucleotide-binding</keyword>
<dbReference type="GO" id="GO:0000725">
    <property type="term" value="P:recombinational repair"/>
    <property type="evidence" value="ECO:0007669"/>
    <property type="project" value="TreeGrafter"/>
</dbReference>